<name>A0AAD4IEK8_9PLEO</name>
<keyword evidence="2" id="KW-1185">Reference proteome</keyword>
<dbReference type="PANTHER" id="PTHR10622:SF12">
    <property type="entry name" value="HET DOMAIN-CONTAINING PROTEIN"/>
    <property type="match status" value="1"/>
</dbReference>
<reference evidence="1" key="1">
    <citation type="submission" date="2021-07" db="EMBL/GenBank/DDBJ databases">
        <title>Genome Resource of American Ginseng Black Spot Pathogen Alternaria panax.</title>
        <authorList>
            <person name="Qiu C."/>
            <person name="Wang W."/>
            <person name="Liu Z."/>
        </authorList>
    </citation>
    <scope>NUCLEOTIDE SEQUENCE</scope>
    <source>
        <strain evidence="1">BNCC115425</strain>
    </source>
</reference>
<organism evidence="1 2">
    <name type="scientific">Alternaria panax</name>
    <dbReference type="NCBI Taxonomy" id="48097"/>
    <lineage>
        <taxon>Eukaryota</taxon>
        <taxon>Fungi</taxon>
        <taxon>Dikarya</taxon>
        <taxon>Ascomycota</taxon>
        <taxon>Pezizomycotina</taxon>
        <taxon>Dothideomycetes</taxon>
        <taxon>Pleosporomycetidae</taxon>
        <taxon>Pleosporales</taxon>
        <taxon>Pleosporineae</taxon>
        <taxon>Pleosporaceae</taxon>
        <taxon>Alternaria</taxon>
        <taxon>Alternaria sect. Panax</taxon>
    </lineage>
</organism>
<dbReference type="Proteomes" id="UP001199106">
    <property type="component" value="Unassembled WGS sequence"/>
</dbReference>
<protein>
    <recommendedName>
        <fullName evidence="3">Heterokaryon incompatibility domain-containing protein</fullName>
    </recommendedName>
</protein>
<feature type="non-terminal residue" evidence="1">
    <location>
        <position position="116"/>
    </location>
</feature>
<dbReference type="AlphaFoldDB" id="A0AAD4IEK8"/>
<comment type="caution">
    <text evidence="1">The sequence shown here is derived from an EMBL/GenBank/DDBJ whole genome shotgun (WGS) entry which is preliminary data.</text>
</comment>
<dbReference type="EMBL" id="JAANER010000002">
    <property type="protein sequence ID" value="KAG9193006.1"/>
    <property type="molecule type" value="Genomic_DNA"/>
</dbReference>
<sequence>MRLIDVRKLELQWFSDDAIPEYAILSHTWGSDEVNYQDFIWISRARALSTSTSPVSTQDAQNTLMLALELMIRGSSETLLGGLSEEDLMKRVGYSKIVNAAEQARGQGCNYLWVDT</sequence>
<evidence type="ECO:0000313" key="2">
    <source>
        <dbReference type="Proteomes" id="UP001199106"/>
    </source>
</evidence>
<dbReference type="PANTHER" id="PTHR10622">
    <property type="entry name" value="HET DOMAIN-CONTAINING PROTEIN"/>
    <property type="match status" value="1"/>
</dbReference>
<evidence type="ECO:0000313" key="1">
    <source>
        <dbReference type="EMBL" id="KAG9193006.1"/>
    </source>
</evidence>
<evidence type="ECO:0008006" key="3">
    <source>
        <dbReference type="Google" id="ProtNLM"/>
    </source>
</evidence>
<proteinExistence type="predicted"/>
<accession>A0AAD4IEK8</accession>
<gene>
    <name evidence="1" type="ORF">G6011_03041</name>
</gene>